<keyword evidence="5" id="KW-1185">Reference proteome</keyword>
<dbReference type="GO" id="GO:0000785">
    <property type="term" value="C:chromatin"/>
    <property type="evidence" value="ECO:0007669"/>
    <property type="project" value="TreeGrafter"/>
</dbReference>
<sequence>MTTSTIKAVTLIGLGAMGQALGQALLQQGFKLTVWNRNAAKAAPLQAAGAIVAATVAEAISASPVVITCITDYNISRSIIHTQATAAALKGKTWVELSSGTPKEARDQEAWAKANDIHYLDGAILATPDQIGFPNTSLFVSGSKTAYDNSEAPLKAIAGALQYMGEDTGAASTWDMGFLAVLYGAMSGFFHGGRVFEAEGLTIGALGNMIPLIAPALGEMLKHMGDTIQSDSYNVPYSSLDLCAGSIDLFIKHAEEAGISSEVPSSIKKIFKRAQDAGYGSEQVAAAYKTY</sequence>
<dbReference type="AlphaFoldDB" id="A0A365XRL7"/>
<dbReference type="InterPro" id="IPR015815">
    <property type="entry name" value="HIBADH-related"/>
</dbReference>
<dbReference type="InterPro" id="IPR006115">
    <property type="entry name" value="6PGDH_NADP-bd"/>
</dbReference>
<dbReference type="RefSeq" id="WP_113617735.1">
    <property type="nucleotide sequence ID" value="NZ_QFFJ01000002.1"/>
</dbReference>
<evidence type="ECO:0000313" key="4">
    <source>
        <dbReference type="EMBL" id="RBL88992.1"/>
    </source>
</evidence>
<dbReference type="Gene3D" id="3.40.50.720">
    <property type="entry name" value="NAD(P)-binding Rossmann-like Domain"/>
    <property type="match status" value="1"/>
</dbReference>
<dbReference type="PANTHER" id="PTHR43580:SF2">
    <property type="entry name" value="CYTOKINE-LIKE NUCLEAR FACTOR N-PAC"/>
    <property type="match status" value="1"/>
</dbReference>
<dbReference type="GO" id="GO:0016491">
    <property type="term" value="F:oxidoreductase activity"/>
    <property type="evidence" value="ECO:0007669"/>
    <property type="project" value="UniProtKB-KW"/>
</dbReference>
<proteinExistence type="predicted"/>
<dbReference type="GO" id="GO:0031491">
    <property type="term" value="F:nucleosome binding"/>
    <property type="evidence" value="ECO:0007669"/>
    <property type="project" value="TreeGrafter"/>
</dbReference>
<gene>
    <name evidence="4" type="ORF">DF182_20845</name>
</gene>
<dbReference type="GO" id="GO:0140673">
    <property type="term" value="P:transcription elongation-coupled chromatin remodeling"/>
    <property type="evidence" value="ECO:0007669"/>
    <property type="project" value="TreeGrafter"/>
</dbReference>
<reference evidence="4 5" key="1">
    <citation type="submission" date="2018-05" db="EMBL/GenBank/DDBJ databases">
        <title>Chitinophaga sp. K3CV102501T nov., isolated from isolated from a monsoon evergreen broad-leaved forest soil.</title>
        <authorList>
            <person name="Lv Y."/>
        </authorList>
    </citation>
    <scope>NUCLEOTIDE SEQUENCE [LARGE SCALE GENOMIC DNA]</scope>
    <source>
        <strain evidence="4 5">GDMCC 1.1325</strain>
    </source>
</reference>
<dbReference type="GO" id="GO:0003677">
    <property type="term" value="F:DNA binding"/>
    <property type="evidence" value="ECO:0007669"/>
    <property type="project" value="TreeGrafter"/>
</dbReference>
<dbReference type="SUPFAM" id="SSF51735">
    <property type="entry name" value="NAD(P)-binding Rossmann-fold domains"/>
    <property type="match status" value="1"/>
</dbReference>
<feature type="domain" description="6-phosphogluconate dehydrogenase NADP-binding" evidence="2">
    <location>
        <begin position="9"/>
        <end position="165"/>
    </location>
</feature>
<dbReference type="Gene3D" id="1.10.1040.10">
    <property type="entry name" value="N-(1-d-carboxylethyl)-l-norvaline Dehydrogenase, domain 2"/>
    <property type="match status" value="1"/>
</dbReference>
<dbReference type="PIRSF" id="PIRSF000103">
    <property type="entry name" value="HIBADH"/>
    <property type="match status" value="1"/>
</dbReference>
<dbReference type="InterPro" id="IPR048666">
    <property type="entry name" value="RedAm-like_C"/>
</dbReference>
<dbReference type="Pfam" id="PF21761">
    <property type="entry name" value="RedAm-like_C"/>
    <property type="match status" value="1"/>
</dbReference>
<dbReference type="InterPro" id="IPR013328">
    <property type="entry name" value="6PGD_dom2"/>
</dbReference>
<feature type="domain" description="NADPH-dependent reductive aminase-like C-terminal" evidence="3">
    <location>
        <begin position="167"/>
        <end position="289"/>
    </location>
</feature>
<evidence type="ECO:0000256" key="1">
    <source>
        <dbReference type="ARBA" id="ARBA00023002"/>
    </source>
</evidence>
<evidence type="ECO:0000259" key="3">
    <source>
        <dbReference type="Pfam" id="PF21761"/>
    </source>
</evidence>
<organism evidence="4 5">
    <name type="scientific">Chitinophaga flava</name>
    <dbReference type="NCBI Taxonomy" id="2259036"/>
    <lineage>
        <taxon>Bacteria</taxon>
        <taxon>Pseudomonadati</taxon>
        <taxon>Bacteroidota</taxon>
        <taxon>Chitinophagia</taxon>
        <taxon>Chitinophagales</taxon>
        <taxon>Chitinophagaceae</taxon>
        <taxon>Chitinophaga</taxon>
    </lineage>
</organism>
<evidence type="ECO:0000313" key="5">
    <source>
        <dbReference type="Proteomes" id="UP000253410"/>
    </source>
</evidence>
<dbReference type="InterPro" id="IPR051265">
    <property type="entry name" value="HIBADH-related_NP60_sf"/>
</dbReference>
<dbReference type="InterPro" id="IPR036291">
    <property type="entry name" value="NAD(P)-bd_dom_sf"/>
</dbReference>
<dbReference type="Proteomes" id="UP000253410">
    <property type="component" value="Unassembled WGS sequence"/>
</dbReference>
<dbReference type="PANTHER" id="PTHR43580">
    <property type="entry name" value="OXIDOREDUCTASE GLYR1-RELATED"/>
    <property type="match status" value="1"/>
</dbReference>
<dbReference type="GO" id="GO:0050661">
    <property type="term" value="F:NADP binding"/>
    <property type="evidence" value="ECO:0007669"/>
    <property type="project" value="InterPro"/>
</dbReference>
<protein>
    <submittedName>
        <fullName evidence="4">3-hydroxyisobutyrate dehydrogenase</fullName>
    </submittedName>
</protein>
<comment type="caution">
    <text evidence="4">The sequence shown here is derived from an EMBL/GenBank/DDBJ whole genome shotgun (WGS) entry which is preliminary data.</text>
</comment>
<dbReference type="Pfam" id="PF03446">
    <property type="entry name" value="NAD_binding_2"/>
    <property type="match status" value="1"/>
</dbReference>
<accession>A0A365XRL7</accession>
<name>A0A365XRL7_9BACT</name>
<evidence type="ECO:0000259" key="2">
    <source>
        <dbReference type="Pfam" id="PF03446"/>
    </source>
</evidence>
<keyword evidence="1" id="KW-0560">Oxidoreductase</keyword>
<dbReference type="EMBL" id="QFFJ01000002">
    <property type="protein sequence ID" value="RBL88992.1"/>
    <property type="molecule type" value="Genomic_DNA"/>
</dbReference>
<dbReference type="OrthoDB" id="9786703at2"/>